<protein>
    <submittedName>
        <fullName evidence="1">Uncharacterized protein</fullName>
    </submittedName>
</protein>
<gene>
    <name evidence="1" type="ORF">E3N88_19255</name>
</gene>
<dbReference type="AlphaFoldDB" id="A0A5N6NP06"/>
<comment type="caution">
    <text evidence="1">The sequence shown here is derived from an EMBL/GenBank/DDBJ whole genome shotgun (WGS) entry which is preliminary data.</text>
</comment>
<evidence type="ECO:0000313" key="2">
    <source>
        <dbReference type="Proteomes" id="UP000326396"/>
    </source>
</evidence>
<dbReference type="SUPFAM" id="SSF50249">
    <property type="entry name" value="Nucleic acid-binding proteins"/>
    <property type="match status" value="1"/>
</dbReference>
<accession>A0A5N6NP06</accession>
<evidence type="ECO:0000313" key="1">
    <source>
        <dbReference type="EMBL" id="KAD4982584.1"/>
    </source>
</evidence>
<dbReference type="InterPro" id="IPR012340">
    <property type="entry name" value="NA-bd_OB-fold"/>
</dbReference>
<dbReference type="Gene3D" id="2.40.50.140">
    <property type="entry name" value="Nucleic acid-binding proteins"/>
    <property type="match status" value="1"/>
</dbReference>
<name>A0A5N6NP06_9ASTR</name>
<dbReference type="Proteomes" id="UP000326396">
    <property type="component" value="Linkage Group LG18"/>
</dbReference>
<organism evidence="1 2">
    <name type="scientific">Mikania micrantha</name>
    <name type="common">bitter vine</name>
    <dbReference type="NCBI Taxonomy" id="192012"/>
    <lineage>
        <taxon>Eukaryota</taxon>
        <taxon>Viridiplantae</taxon>
        <taxon>Streptophyta</taxon>
        <taxon>Embryophyta</taxon>
        <taxon>Tracheophyta</taxon>
        <taxon>Spermatophyta</taxon>
        <taxon>Magnoliopsida</taxon>
        <taxon>eudicotyledons</taxon>
        <taxon>Gunneridae</taxon>
        <taxon>Pentapetalae</taxon>
        <taxon>asterids</taxon>
        <taxon>campanulids</taxon>
        <taxon>Asterales</taxon>
        <taxon>Asteraceae</taxon>
        <taxon>Asteroideae</taxon>
        <taxon>Heliantheae alliance</taxon>
        <taxon>Eupatorieae</taxon>
        <taxon>Mikania</taxon>
    </lineage>
</organism>
<reference evidence="1 2" key="1">
    <citation type="submission" date="2019-05" db="EMBL/GenBank/DDBJ databases">
        <title>Mikania micrantha, genome provides insights into the molecular mechanism of rapid growth.</title>
        <authorList>
            <person name="Liu B."/>
        </authorList>
    </citation>
    <scope>NUCLEOTIDE SEQUENCE [LARGE SCALE GENOMIC DNA]</scope>
    <source>
        <strain evidence="1">NLD-2019</strain>
        <tissue evidence="1">Leaf</tissue>
    </source>
</reference>
<sequence length="139" mass="15496">MGNRTTFAPLLKESLPMYYYVFATANNIEITLRGEKADAIGHDISPGNILAITFALVTEFRGVLQLESTNATAIAVNPAIPELQMYLDRFTCAAAIVDIPASITWFYVNCLESGCSNKACPRRKPHLYVRITEYSPIRY</sequence>
<dbReference type="EMBL" id="SZYD01000010">
    <property type="protein sequence ID" value="KAD4982584.1"/>
    <property type="molecule type" value="Genomic_DNA"/>
</dbReference>
<keyword evidence="2" id="KW-1185">Reference proteome</keyword>
<proteinExistence type="predicted"/>